<comment type="similarity">
    <text evidence="1">Belongs to the P-Pant transferase superfamily. AcpS family.</text>
</comment>
<dbReference type="GO" id="GO:0008897">
    <property type="term" value="F:holo-[acyl-carrier-protein] synthase activity"/>
    <property type="evidence" value="ECO:0007669"/>
    <property type="project" value="UniProtKB-EC"/>
</dbReference>
<evidence type="ECO:0000256" key="4">
    <source>
        <dbReference type="ARBA" id="ARBA00022679"/>
    </source>
</evidence>
<evidence type="ECO:0000256" key="6">
    <source>
        <dbReference type="ARBA" id="ARBA00033443"/>
    </source>
</evidence>
<evidence type="ECO:0000256" key="1">
    <source>
        <dbReference type="ARBA" id="ARBA00006195"/>
    </source>
</evidence>
<dbReference type="GO" id="GO:0019878">
    <property type="term" value="P:lysine biosynthetic process via aminoadipic acid"/>
    <property type="evidence" value="ECO:0007669"/>
    <property type="project" value="TreeGrafter"/>
</dbReference>
<dbReference type="Gene3D" id="3.90.470.20">
    <property type="entry name" value="4'-phosphopantetheinyl transferase domain"/>
    <property type="match status" value="2"/>
</dbReference>
<evidence type="ECO:0000256" key="8">
    <source>
        <dbReference type="ARBA" id="ARBA00048794"/>
    </source>
</evidence>
<protein>
    <recommendedName>
        <fullName evidence="3">L-aminoadipate-semialdehyde dehydrogenase-phosphopantetheinyl transferase</fullName>
        <ecNumber evidence="2">2.7.8.7</ecNumber>
    </recommendedName>
    <alternativeName>
        <fullName evidence="5">4'-phosphopantetheinyl transferase</fullName>
    </alternativeName>
    <alternativeName>
        <fullName evidence="6">Alpha-aminoadipic semialdehyde dehydrogenase-phosphopantetheinyl transferase</fullName>
    </alternativeName>
</protein>
<evidence type="ECO:0000259" key="10">
    <source>
        <dbReference type="Pfam" id="PF22624"/>
    </source>
</evidence>
<evidence type="ECO:0000313" key="12">
    <source>
        <dbReference type="Proteomes" id="UP000694428"/>
    </source>
</evidence>
<dbReference type="InterPro" id="IPR055066">
    <property type="entry name" value="AASDHPPT_N"/>
</dbReference>
<name>A0A8C9LA84_PAVCR</name>
<accession>A0A8C9LA84</accession>
<reference evidence="11" key="2">
    <citation type="submission" date="2025-09" db="UniProtKB">
        <authorList>
            <consortium name="Ensembl"/>
        </authorList>
    </citation>
    <scope>IDENTIFICATION</scope>
</reference>
<comment type="catalytic activity">
    <reaction evidence="7">
        <text>apo-[ACP] + CoA = holo-[ACP] + adenosine 3',5'-bisphosphate + H(+)</text>
        <dbReference type="Rhea" id="RHEA:12068"/>
        <dbReference type="Rhea" id="RHEA-COMP:9685"/>
        <dbReference type="Rhea" id="RHEA-COMP:9690"/>
        <dbReference type="ChEBI" id="CHEBI:15378"/>
        <dbReference type="ChEBI" id="CHEBI:29999"/>
        <dbReference type="ChEBI" id="CHEBI:57287"/>
        <dbReference type="ChEBI" id="CHEBI:58343"/>
        <dbReference type="ChEBI" id="CHEBI:64479"/>
        <dbReference type="EC" id="2.7.8.7"/>
    </reaction>
    <physiologicalReaction direction="left-to-right" evidence="7">
        <dbReference type="Rhea" id="RHEA:12069"/>
    </physiologicalReaction>
</comment>
<evidence type="ECO:0000256" key="2">
    <source>
        <dbReference type="ARBA" id="ARBA00013172"/>
    </source>
</evidence>
<comment type="catalytic activity">
    <reaction evidence="8">
        <text>apo-[ACP] + acetyl-CoA = acetyl-[ACP] + adenosine 3',5'-bisphosphate + H(+)</text>
        <dbReference type="Rhea" id="RHEA:46564"/>
        <dbReference type="Rhea" id="RHEA-COMP:9621"/>
        <dbReference type="Rhea" id="RHEA-COMP:9690"/>
        <dbReference type="ChEBI" id="CHEBI:15378"/>
        <dbReference type="ChEBI" id="CHEBI:29999"/>
        <dbReference type="ChEBI" id="CHEBI:57288"/>
        <dbReference type="ChEBI" id="CHEBI:58343"/>
        <dbReference type="ChEBI" id="CHEBI:78446"/>
    </reaction>
    <physiologicalReaction direction="left-to-right" evidence="8">
        <dbReference type="Rhea" id="RHEA:46565"/>
    </physiologicalReaction>
</comment>
<keyword evidence="12" id="KW-1185">Reference proteome</keyword>
<dbReference type="Pfam" id="PF22624">
    <property type="entry name" value="AASDHPPT_N"/>
    <property type="match status" value="1"/>
</dbReference>
<feature type="domain" description="4'-phosphopantetheinyl transferase N-terminal" evidence="10">
    <location>
        <begin position="12"/>
        <end position="49"/>
    </location>
</feature>
<evidence type="ECO:0000256" key="7">
    <source>
        <dbReference type="ARBA" id="ARBA00048641"/>
    </source>
</evidence>
<evidence type="ECO:0000313" key="11">
    <source>
        <dbReference type="Ensembl" id="ENSPSTP00000012429.1"/>
    </source>
</evidence>
<reference evidence="11" key="1">
    <citation type="submission" date="2025-08" db="UniProtKB">
        <authorList>
            <consortium name="Ensembl"/>
        </authorList>
    </citation>
    <scope>IDENTIFICATION</scope>
</reference>
<organism evidence="11 12">
    <name type="scientific">Pavo cristatus</name>
    <name type="common">Indian peafowl</name>
    <name type="synonym">Blue peafowl</name>
    <dbReference type="NCBI Taxonomy" id="9049"/>
    <lineage>
        <taxon>Eukaryota</taxon>
        <taxon>Metazoa</taxon>
        <taxon>Chordata</taxon>
        <taxon>Craniata</taxon>
        <taxon>Vertebrata</taxon>
        <taxon>Euteleostomi</taxon>
        <taxon>Archelosauria</taxon>
        <taxon>Archosauria</taxon>
        <taxon>Dinosauria</taxon>
        <taxon>Saurischia</taxon>
        <taxon>Theropoda</taxon>
        <taxon>Coelurosauria</taxon>
        <taxon>Aves</taxon>
        <taxon>Neognathae</taxon>
        <taxon>Galloanserae</taxon>
        <taxon>Galliformes</taxon>
        <taxon>Phasianidae</taxon>
        <taxon>Phasianinae</taxon>
        <taxon>Pavo</taxon>
    </lineage>
</organism>
<evidence type="ECO:0000256" key="5">
    <source>
        <dbReference type="ARBA" id="ARBA00030484"/>
    </source>
</evidence>
<dbReference type="SUPFAM" id="SSF56214">
    <property type="entry name" value="4'-phosphopantetheinyl transferase"/>
    <property type="match status" value="1"/>
</dbReference>
<dbReference type="PANTHER" id="PTHR12215">
    <property type="entry name" value="PHOSPHOPANTETHEINE TRANSFERASE"/>
    <property type="match status" value="1"/>
</dbReference>
<dbReference type="InterPro" id="IPR050559">
    <property type="entry name" value="P-Pant_transferase_sf"/>
</dbReference>
<dbReference type="Proteomes" id="UP000694428">
    <property type="component" value="Unplaced"/>
</dbReference>
<dbReference type="InterPro" id="IPR037143">
    <property type="entry name" value="4-PPantetheinyl_Trfase_dom_sf"/>
</dbReference>
<dbReference type="EC" id="2.7.8.7" evidence="2"/>
<dbReference type="Ensembl" id="ENSPSTT00000013035.1">
    <property type="protein sequence ID" value="ENSPSTP00000012429.1"/>
    <property type="gene ID" value="ENSPSTG00000008767.1"/>
</dbReference>
<evidence type="ECO:0000256" key="3">
    <source>
        <dbReference type="ARBA" id="ARBA00016301"/>
    </source>
</evidence>
<dbReference type="Pfam" id="PF01648">
    <property type="entry name" value="ACPS"/>
    <property type="match status" value="1"/>
</dbReference>
<dbReference type="GO" id="GO:0000287">
    <property type="term" value="F:magnesium ion binding"/>
    <property type="evidence" value="ECO:0007669"/>
    <property type="project" value="InterPro"/>
</dbReference>
<proteinExistence type="inferred from homology"/>
<sequence length="253" mass="29251">MGGVRWAFPCAAWRPRREEWLLAARLVQPEEKERIGRFVYARDAKAALVHTREGGGTVEGLSGSLGAGNSFAYHYCSMKIPVNLFFPSVGSSSIPDFFRIMKRQFTETEWHVIKSMNNEWMQLDMFHRHWALKESFLKAIGVGIGFNLQRIEFNVSPLQMEIGKVYNETQMLLDGEKEEEWTFEKFQPLLPYHQPLPLQDEVCSMQHHRPQFTLLTFEDLVAPGIPITPEDSAYWDNFCSKQESPMKQSSNSR</sequence>
<dbReference type="AlphaFoldDB" id="A0A8C9LA84"/>
<evidence type="ECO:0000259" key="9">
    <source>
        <dbReference type="Pfam" id="PF01648"/>
    </source>
</evidence>
<dbReference type="GO" id="GO:0005829">
    <property type="term" value="C:cytosol"/>
    <property type="evidence" value="ECO:0007669"/>
    <property type="project" value="TreeGrafter"/>
</dbReference>
<dbReference type="InterPro" id="IPR008278">
    <property type="entry name" value="4-PPantetheinyl_Trfase_dom"/>
</dbReference>
<dbReference type="FunFam" id="3.90.470.20:FF:000003">
    <property type="entry name" value="L-aminoadipate-semialdehyde dehydrogenase-phosphopantetheinyl transferase"/>
    <property type="match status" value="1"/>
</dbReference>
<dbReference type="PANTHER" id="PTHR12215:SF10">
    <property type="entry name" value="L-AMINOADIPATE-SEMIALDEHYDE DEHYDROGENASE-PHOSPHOPANTETHEINYL TRANSFERASE"/>
    <property type="match status" value="1"/>
</dbReference>
<keyword evidence="4" id="KW-0808">Transferase</keyword>
<feature type="domain" description="4'-phosphopantetheinyl transferase" evidence="9">
    <location>
        <begin position="95"/>
        <end position="184"/>
    </location>
</feature>